<dbReference type="PANTHER" id="PTHR35561">
    <property type="entry name" value="RNA 2',3'-CYCLIC PHOSPHODIESTERASE"/>
    <property type="match status" value="1"/>
</dbReference>
<comment type="similarity">
    <text evidence="2">Belongs to the 2H phosphoesterase superfamily. ThpR family.</text>
</comment>
<protein>
    <recommendedName>
        <fullName evidence="2">RNA 2',3'-cyclic phosphodiesterase</fullName>
        <shortName evidence="2">RNA 2',3'-CPDase</shortName>
        <ecNumber evidence="2">3.1.4.58</ecNumber>
    </recommendedName>
</protein>
<dbReference type="GO" id="GO:0008664">
    <property type="term" value="F:RNA 2',3'-cyclic 3'-phosphodiesterase activity"/>
    <property type="evidence" value="ECO:0007669"/>
    <property type="project" value="UniProtKB-EC"/>
</dbReference>
<organism evidence="3 4">
    <name type="scientific">Niallia alba</name>
    <dbReference type="NCBI Taxonomy" id="2729105"/>
    <lineage>
        <taxon>Bacteria</taxon>
        <taxon>Bacillati</taxon>
        <taxon>Bacillota</taxon>
        <taxon>Bacilli</taxon>
        <taxon>Bacillales</taxon>
        <taxon>Bacillaceae</taxon>
        <taxon>Niallia</taxon>
    </lineage>
</organism>
<keyword evidence="1 2" id="KW-0378">Hydrolase</keyword>
<proteinExistence type="inferred from homology"/>
<comment type="function">
    <text evidence="2">Hydrolyzes RNA 2',3'-cyclic phosphodiester to an RNA 2'-phosphomonoester.</text>
</comment>
<comment type="catalytic activity">
    <reaction evidence="2">
        <text>a 3'-end 2',3'-cyclophospho-ribonucleotide-RNA + H2O = a 3'-end 2'-phospho-ribonucleotide-RNA + H(+)</text>
        <dbReference type="Rhea" id="RHEA:11828"/>
        <dbReference type="Rhea" id="RHEA-COMP:10464"/>
        <dbReference type="Rhea" id="RHEA-COMP:17353"/>
        <dbReference type="ChEBI" id="CHEBI:15377"/>
        <dbReference type="ChEBI" id="CHEBI:15378"/>
        <dbReference type="ChEBI" id="CHEBI:83064"/>
        <dbReference type="ChEBI" id="CHEBI:173113"/>
        <dbReference type="EC" id="3.1.4.58"/>
    </reaction>
</comment>
<dbReference type="HAMAP" id="MF_01940">
    <property type="entry name" value="RNA_CPDase"/>
    <property type="match status" value="1"/>
</dbReference>
<name>A0A7Y0KBW2_9BACI</name>
<dbReference type="InterPro" id="IPR004175">
    <property type="entry name" value="RNA_CPDase"/>
</dbReference>
<feature type="active site" description="Proton acceptor" evidence="2">
    <location>
        <position position="131"/>
    </location>
</feature>
<keyword evidence="4" id="KW-1185">Reference proteome</keyword>
<evidence type="ECO:0000313" key="3">
    <source>
        <dbReference type="EMBL" id="NMO78855.1"/>
    </source>
</evidence>
<accession>A0A7Y0KBW2</accession>
<dbReference type="PANTHER" id="PTHR35561:SF1">
    <property type="entry name" value="RNA 2',3'-CYCLIC PHOSPHODIESTERASE"/>
    <property type="match status" value="1"/>
</dbReference>
<dbReference type="Gene3D" id="3.90.1140.10">
    <property type="entry name" value="Cyclic phosphodiesterase"/>
    <property type="match status" value="1"/>
</dbReference>
<dbReference type="AlphaFoldDB" id="A0A7Y0KBW2"/>
<dbReference type="SUPFAM" id="SSF55144">
    <property type="entry name" value="LigT-like"/>
    <property type="match status" value="1"/>
</dbReference>
<evidence type="ECO:0000256" key="2">
    <source>
        <dbReference type="HAMAP-Rule" id="MF_01940"/>
    </source>
</evidence>
<sequence>MKNAIPHYFIGIKPDVQVMNELEKMSKELQQKFSFKKWVHPLDYHITLAFLGSASKDKRDKLQTLLKQSVLASDEFPLHIEQLGVFGQFQSPRIFWAGMKEEKKLFDLRKQVFEICMQADFQLETRPFHPHLTLARKWDQNTMFLEQMLKEYSLPEDLIFMVESIHLFQTHIEKIPKYEIIESYSFKD</sequence>
<feature type="short sequence motif" description="HXTX 1" evidence="2">
    <location>
        <begin position="45"/>
        <end position="48"/>
    </location>
</feature>
<reference evidence="3 4" key="1">
    <citation type="submission" date="2020-04" db="EMBL/GenBank/DDBJ databases">
        <title>Bacillus sp. UniB3 isolated from commercial digestive syrup.</title>
        <authorList>
            <person name="Thorat V."/>
            <person name="Kirdat K."/>
            <person name="Tiwarekar B."/>
            <person name="Yadav A."/>
        </authorList>
    </citation>
    <scope>NUCLEOTIDE SEQUENCE [LARGE SCALE GENOMIC DNA]</scope>
    <source>
        <strain evidence="3 4">UniB3</strain>
    </source>
</reference>
<dbReference type="Proteomes" id="UP000588491">
    <property type="component" value="Unassembled WGS sequence"/>
</dbReference>
<dbReference type="RefSeq" id="WP_040343195.1">
    <property type="nucleotide sequence ID" value="NZ_JABBPK010000001.1"/>
</dbReference>
<comment type="caution">
    <text evidence="3">The sequence shown here is derived from an EMBL/GenBank/DDBJ whole genome shotgun (WGS) entry which is preliminary data.</text>
</comment>
<dbReference type="GO" id="GO:0004113">
    <property type="term" value="F:2',3'-cyclic-nucleotide 3'-phosphodiesterase activity"/>
    <property type="evidence" value="ECO:0007669"/>
    <property type="project" value="InterPro"/>
</dbReference>
<feature type="active site" description="Proton donor" evidence="2">
    <location>
        <position position="45"/>
    </location>
</feature>
<dbReference type="EMBL" id="JABBPK010000001">
    <property type="protein sequence ID" value="NMO78855.1"/>
    <property type="molecule type" value="Genomic_DNA"/>
</dbReference>
<dbReference type="Pfam" id="PF13563">
    <property type="entry name" value="2_5_RNA_ligase2"/>
    <property type="match status" value="1"/>
</dbReference>
<dbReference type="EC" id="3.1.4.58" evidence="2"/>
<evidence type="ECO:0000256" key="1">
    <source>
        <dbReference type="ARBA" id="ARBA00022801"/>
    </source>
</evidence>
<dbReference type="NCBIfam" id="TIGR02258">
    <property type="entry name" value="2_5_ligase"/>
    <property type="match status" value="1"/>
</dbReference>
<dbReference type="InterPro" id="IPR009097">
    <property type="entry name" value="Cyclic_Pdiesterase"/>
</dbReference>
<feature type="short sequence motif" description="HXTX 2" evidence="2">
    <location>
        <begin position="131"/>
        <end position="134"/>
    </location>
</feature>
<evidence type="ECO:0000313" key="4">
    <source>
        <dbReference type="Proteomes" id="UP000588491"/>
    </source>
</evidence>
<gene>
    <name evidence="3" type="primary">thpR</name>
    <name evidence="3" type="ORF">HHU08_17885</name>
</gene>